<dbReference type="PROSITE" id="PS00444">
    <property type="entry name" value="POLYPRENYL_SYNTHASE_2"/>
    <property type="match status" value="1"/>
</dbReference>
<keyword evidence="6" id="KW-0414">Isoprene biosynthesis</keyword>
<dbReference type="PROSITE" id="PS00723">
    <property type="entry name" value="POLYPRENYL_SYNTHASE_1"/>
    <property type="match status" value="1"/>
</dbReference>
<dbReference type="InterPro" id="IPR008949">
    <property type="entry name" value="Isoprenoid_synthase_dom_sf"/>
</dbReference>
<dbReference type="InterPro" id="IPR000092">
    <property type="entry name" value="Polyprenyl_synt"/>
</dbReference>
<evidence type="ECO:0000256" key="1">
    <source>
        <dbReference type="ARBA" id="ARBA00001946"/>
    </source>
</evidence>
<dbReference type="PANTHER" id="PTHR43281:SF1">
    <property type="entry name" value="FARNESYL DIPHOSPHATE SYNTHASE"/>
    <property type="match status" value="1"/>
</dbReference>
<evidence type="ECO:0000256" key="4">
    <source>
        <dbReference type="ARBA" id="ARBA00022723"/>
    </source>
</evidence>
<keyword evidence="3 7" id="KW-0808">Transferase</keyword>
<keyword evidence="9" id="KW-1185">Reference proteome</keyword>
<dbReference type="EC" id="2.5.1.10" evidence="8"/>
<gene>
    <name evidence="8" type="primary">ispA</name>
    <name evidence="8" type="ORF">HUF19_01875</name>
</gene>
<organism evidence="8 9">
    <name type="scientific">Thalassolituus hydrocarboniclasticus</name>
    <dbReference type="NCBI Taxonomy" id="2742796"/>
    <lineage>
        <taxon>Bacteria</taxon>
        <taxon>Pseudomonadati</taxon>
        <taxon>Pseudomonadota</taxon>
        <taxon>Gammaproteobacteria</taxon>
        <taxon>Oceanospirillales</taxon>
        <taxon>Oceanospirillaceae</taxon>
        <taxon>Thalassolituus</taxon>
    </lineage>
</organism>
<name>A0ABY6A5C2_9GAMM</name>
<comment type="cofactor">
    <cofactor evidence="1">
        <name>Mg(2+)</name>
        <dbReference type="ChEBI" id="CHEBI:18420"/>
    </cofactor>
</comment>
<dbReference type="Pfam" id="PF00348">
    <property type="entry name" value="polyprenyl_synt"/>
    <property type="match status" value="1"/>
</dbReference>
<comment type="similarity">
    <text evidence="2 7">Belongs to the FPP/GGPP synthase family.</text>
</comment>
<sequence length="300" mass="32128">MAQDLQPLQQQLQSVQLRLEQQLHQHLQALQLADPRLAEAMTYGVLNGGKRLRPFLCYAAAQALGGNWQQADAAATALEMVHSYSLVHDDLPAMDDDDLRRGKPTCHIAFDEATAILAGDGLLTAAFEVLANAPQQTAEQRLTLIRLLAQGSGGAGMVAGQSIDLGHVGKPMTLPELERMHRHKTGALIRSAVLMGAHAACADVDKTTEQALVRYADAVGLAFQVQDDILDIEGDTAILGKTQGADLALNKPTYPALLGLDGARTKARELVADAHAALTELRGDTSVLAQLADYIINRDH</sequence>
<evidence type="ECO:0000313" key="9">
    <source>
        <dbReference type="Proteomes" id="UP001065322"/>
    </source>
</evidence>
<evidence type="ECO:0000256" key="7">
    <source>
        <dbReference type="RuleBase" id="RU004466"/>
    </source>
</evidence>
<dbReference type="SFLD" id="SFLDG01017">
    <property type="entry name" value="Polyprenyl_Transferase_Like"/>
    <property type="match status" value="1"/>
</dbReference>
<evidence type="ECO:0000256" key="2">
    <source>
        <dbReference type="ARBA" id="ARBA00006706"/>
    </source>
</evidence>
<protein>
    <submittedName>
        <fullName evidence="8">(2E,6E)-farnesyl diphosphate synthase</fullName>
        <ecNumber evidence="8">2.5.1.10</ecNumber>
    </submittedName>
</protein>
<dbReference type="NCBIfam" id="NF045485">
    <property type="entry name" value="FPPsyn"/>
    <property type="match status" value="1"/>
</dbReference>
<dbReference type="SUPFAM" id="SSF48576">
    <property type="entry name" value="Terpenoid synthases"/>
    <property type="match status" value="1"/>
</dbReference>
<proteinExistence type="inferred from homology"/>
<reference evidence="9" key="1">
    <citation type="submission" date="2020-06" db="EMBL/GenBank/DDBJ databases">
        <title>Thalassolituus marinus alknpb1M-1, a hydrocarbon-degrading bacterium isolated from the deep-sea overlying water using an in-situ strategy from the South China Sea basin.</title>
        <authorList>
            <person name="Dong C."/>
            <person name="Chen Y."/>
            <person name="Shao Z."/>
        </authorList>
    </citation>
    <scope>NUCLEOTIDE SEQUENCE [LARGE SCALE GENOMIC DNA]</scope>
    <source>
        <strain evidence="9">alknpb1M-1</strain>
    </source>
</reference>
<evidence type="ECO:0000313" key="8">
    <source>
        <dbReference type="EMBL" id="UXD86271.1"/>
    </source>
</evidence>
<evidence type="ECO:0000256" key="6">
    <source>
        <dbReference type="ARBA" id="ARBA00023229"/>
    </source>
</evidence>
<dbReference type="PANTHER" id="PTHR43281">
    <property type="entry name" value="FARNESYL DIPHOSPHATE SYNTHASE"/>
    <property type="match status" value="1"/>
</dbReference>
<dbReference type="InterPro" id="IPR033749">
    <property type="entry name" value="Polyprenyl_synt_CS"/>
</dbReference>
<dbReference type="Proteomes" id="UP001065322">
    <property type="component" value="Chromosome"/>
</dbReference>
<dbReference type="GO" id="GO:0004337">
    <property type="term" value="F:(2E,6E)-farnesyl diphosphate synthase activity"/>
    <property type="evidence" value="ECO:0007669"/>
    <property type="project" value="UniProtKB-EC"/>
</dbReference>
<dbReference type="CDD" id="cd00685">
    <property type="entry name" value="Trans_IPPS_HT"/>
    <property type="match status" value="1"/>
</dbReference>
<dbReference type="Gene3D" id="1.10.600.10">
    <property type="entry name" value="Farnesyl Diphosphate Synthase"/>
    <property type="match status" value="1"/>
</dbReference>
<evidence type="ECO:0000256" key="3">
    <source>
        <dbReference type="ARBA" id="ARBA00022679"/>
    </source>
</evidence>
<dbReference type="NCBIfam" id="NF007877">
    <property type="entry name" value="PRK10581.1"/>
    <property type="match status" value="1"/>
</dbReference>
<evidence type="ECO:0000256" key="5">
    <source>
        <dbReference type="ARBA" id="ARBA00022842"/>
    </source>
</evidence>
<accession>A0ABY6A5C2</accession>
<dbReference type="SFLD" id="SFLDS00005">
    <property type="entry name" value="Isoprenoid_Synthase_Type_I"/>
    <property type="match status" value="1"/>
</dbReference>
<keyword evidence="5" id="KW-0460">Magnesium</keyword>
<dbReference type="RefSeq" id="WP_260998247.1">
    <property type="nucleotide sequence ID" value="NZ_CP054475.1"/>
</dbReference>
<dbReference type="InterPro" id="IPR053378">
    <property type="entry name" value="Prenyl_diphosphate_synthase"/>
</dbReference>
<keyword evidence="4" id="KW-0479">Metal-binding</keyword>
<dbReference type="EMBL" id="CP054475">
    <property type="protein sequence ID" value="UXD86271.1"/>
    <property type="molecule type" value="Genomic_DNA"/>
</dbReference>